<proteinExistence type="predicted"/>
<name>A0A239XEY3_9FLAO</name>
<accession>A0A239XEY3</accession>
<reference evidence="1 2" key="1">
    <citation type="submission" date="2017-06" db="EMBL/GenBank/DDBJ databases">
        <authorList>
            <consortium name="Pathogen Informatics"/>
        </authorList>
    </citation>
    <scope>NUCLEOTIDE SEQUENCE [LARGE SCALE GENOMIC DNA]</scope>
    <source>
        <strain evidence="1 2">NCTC13490</strain>
    </source>
</reference>
<evidence type="ECO:0000313" key="2">
    <source>
        <dbReference type="Proteomes" id="UP000215196"/>
    </source>
</evidence>
<dbReference type="EMBL" id="LT906465">
    <property type="protein sequence ID" value="SNV45002.1"/>
    <property type="molecule type" value="Genomic_DNA"/>
</dbReference>
<dbReference type="KEGG" id="ctak:4412677_01466"/>
<dbReference type="GO" id="GO:0061503">
    <property type="term" value="F:tRNA threonylcarbamoyladenosine dehydratase"/>
    <property type="evidence" value="ECO:0007669"/>
    <property type="project" value="TreeGrafter"/>
</dbReference>
<dbReference type="InterPro" id="IPR035985">
    <property type="entry name" value="Ubiquitin-activating_enz"/>
</dbReference>
<dbReference type="GO" id="GO:0061504">
    <property type="term" value="P:cyclic threonylcarbamoyladenosine biosynthetic process"/>
    <property type="evidence" value="ECO:0007669"/>
    <property type="project" value="TreeGrafter"/>
</dbReference>
<dbReference type="RefSeq" id="WP_095071899.1">
    <property type="nucleotide sequence ID" value="NZ_CP034173.1"/>
</dbReference>
<dbReference type="PRINTS" id="PR00469">
    <property type="entry name" value="PNDRDTASEII"/>
</dbReference>
<keyword evidence="2" id="KW-1185">Reference proteome</keyword>
<dbReference type="Pfam" id="PF00899">
    <property type="entry name" value="ThiF"/>
    <property type="match status" value="1"/>
</dbReference>
<dbReference type="Gene3D" id="3.40.50.720">
    <property type="entry name" value="NAD(P)-binding Rossmann-like Domain"/>
    <property type="match status" value="1"/>
</dbReference>
<dbReference type="EC" id="2.7.7.80" evidence="1"/>
<dbReference type="Proteomes" id="UP000215196">
    <property type="component" value="Chromosome 1"/>
</dbReference>
<dbReference type="InterPro" id="IPR000594">
    <property type="entry name" value="ThiF_NAD_FAD-bd"/>
</dbReference>
<evidence type="ECO:0000313" key="1">
    <source>
        <dbReference type="EMBL" id="SNV45002.1"/>
    </source>
</evidence>
<dbReference type="InterPro" id="IPR045886">
    <property type="entry name" value="ThiF/MoeB/HesA"/>
</dbReference>
<dbReference type="OrthoDB" id="9804150at2"/>
<dbReference type="GO" id="GO:0008641">
    <property type="term" value="F:ubiquitin-like modifier activating enzyme activity"/>
    <property type="evidence" value="ECO:0007669"/>
    <property type="project" value="InterPro"/>
</dbReference>
<keyword evidence="1" id="KW-0808">Transferase</keyword>
<organism evidence="1 2">
    <name type="scientific">Chryseobacterium taklimakanense</name>
    <dbReference type="NCBI Taxonomy" id="536441"/>
    <lineage>
        <taxon>Bacteria</taxon>
        <taxon>Pseudomonadati</taxon>
        <taxon>Bacteroidota</taxon>
        <taxon>Flavobacteriia</taxon>
        <taxon>Flavobacteriales</taxon>
        <taxon>Weeksellaceae</taxon>
        <taxon>Chryseobacterium group</taxon>
        <taxon>Chryseobacterium</taxon>
    </lineage>
</organism>
<dbReference type="GO" id="GO:0061605">
    <property type="term" value="F:molybdopterin-synthase adenylyltransferase activity"/>
    <property type="evidence" value="ECO:0007669"/>
    <property type="project" value="UniProtKB-EC"/>
</dbReference>
<gene>
    <name evidence="1" type="primary">moeB</name>
    <name evidence="1" type="ORF">SAMEA4412677_01466</name>
</gene>
<dbReference type="CDD" id="cd00755">
    <property type="entry name" value="YgdL_like"/>
    <property type="match status" value="1"/>
</dbReference>
<sequence>MSKKWLERTELLIKEKGTEKLQNANVMVVGLGGVGSFAAEFLARSGIGKMTIVDGDTVDITNINRQLPALHSTVGKTKAEIVAARLTDINPALELTVKTEFLNPENMGEILDSQNFDYVLDCIDSVSPKLSLIKESRRRKIKIISCMGAGGKMDASKIQVKDISKTYNCYLAKQVRKRLKRESNLQKGFKCVFSSELQREDSLKLTDGTNFKRSFYGTISYIPAAFGLFAAGEVINYLLKKGNSSNKPEED</sequence>
<dbReference type="AlphaFoldDB" id="A0A239XEY3"/>
<dbReference type="PANTHER" id="PTHR43267:SF1">
    <property type="entry name" value="TRNA THREONYLCARBAMOYLADENOSINE DEHYDRATASE"/>
    <property type="match status" value="1"/>
</dbReference>
<dbReference type="PANTHER" id="PTHR43267">
    <property type="entry name" value="TRNA THREONYLCARBAMOYLADENOSINE DEHYDRATASE"/>
    <property type="match status" value="1"/>
</dbReference>
<dbReference type="SUPFAM" id="SSF69572">
    <property type="entry name" value="Activating enzymes of the ubiquitin-like proteins"/>
    <property type="match status" value="1"/>
</dbReference>
<protein>
    <submittedName>
        <fullName evidence="1">Molybdopterin-synthase adenylyltransferase</fullName>
        <ecNumber evidence="1">2.7.7.80</ecNumber>
    </submittedName>
</protein>
<keyword evidence="1" id="KW-0548">Nucleotidyltransferase</keyword>